<feature type="transmembrane region" description="Helical" evidence="1">
    <location>
        <begin position="103"/>
        <end position="131"/>
    </location>
</feature>
<evidence type="ECO:0000256" key="1">
    <source>
        <dbReference type="SAM" id="Phobius"/>
    </source>
</evidence>
<feature type="transmembrane region" description="Helical" evidence="1">
    <location>
        <begin position="223"/>
        <end position="245"/>
    </location>
</feature>
<dbReference type="PATRIC" id="fig|999432.5.peg.1370"/>
<dbReference type="Pfam" id="PF06182">
    <property type="entry name" value="ABC2_membrane_6"/>
    <property type="match status" value="1"/>
</dbReference>
<comment type="caution">
    <text evidence="2">The sequence shown here is derived from an EMBL/GenBank/DDBJ whole genome shotgun (WGS) entry which is preliminary data.</text>
</comment>
<keyword evidence="1" id="KW-0472">Membrane</keyword>
<dbReference type="Proteomes" id="UP000011705">
    <property type="component" value="Chromosome"/>
</dbReference>
<evidence type="ECO:0000313" key="2">
    <source>
        <dbReference type="EMBL" id="EMB33503.1"/>
    </source>
</evidence>
<protein>
    <recommendedName>
        <fullName evidence="3">ABC transporter permease</fullName>
    </recommendedName>
</protein>
<keyword evidence="1" id="KW-1133">Transmembrane helix</keyword>
<sequence length="257" mass="29713">MNYCYKLLVLKIKEQLSFKNDSILWLIVRVLNSIMGILVLVFIFNKTLEIKGFNREECLLIYSLYTMSVDVFYCFFAWTLWYSNTYILQGKLSLVLKLPVNPFLYITFDNFALSEVFGIITGLLIFIYSAYTLNLGIVTILSLFLFLSAGTLGIIGIFLIVSSFSIKYPKIEEAFSPLMDMLDFAQYPISIYSAFIRFILTYVFPVSMMAFYPAAFSLNKYSFSIKFILLPIYSIIIFIIGYLLFIKSIKKYEGTGF</sequence>
<feature type="transmembrane region" description="Helical" evidence="1">
    <location>
        <begin position="59"/>
        <end position="82"/>
    </location>
</feature>
<feature type="transmembrane region" description="Helical" evidence="1">
    <location>
        <begin position="189"/>
        <end position="211"/>
    </location>
</feature>
<feature type="transmembrane region" description="Helical" evidence="1">
    <location>
        <begin position="137"/>
        <end position="161"/>
    </location>
</feature>
<dbReference type="PANTHER" id="PTHR36833:SF1">
    <property type="entry name" value="INTEGRAL MEMBRANE TRANSPORT PROTEIN"/>
    <property type="match status" value="1"/>
</dbReference>
<proteinExistence type="predicted"/>
<name>A0A0E2EHB3_TREDN</name>
<gene>
    <name evidence="2" type="ORF">HMPREF9726_01317</name>
</gene>
<keyword evidence="1" id="KW-0812">Transmembrane</keyword>
<dbReference type="EMBL" id="AGDV01000011">
    <property type="protein sequence ID" value="EMB33503.1"/>
    <property type="molecule type" value="Genomic_DNA"/>
</dbReference>
<evidence type="ECO:0008006" key="3">
    <source>
        <dbReference type="Google" id="ProtNLM"/>
    </source>
</evidence>
<dbReference type="InterPro" id="IPR010390">
    <property type="entry name" value="ABC-2_transporter-like"/>
</dbReference>
<accession>A0A0E2EHB3</accession>
<dbReference type="PANTHER" id="PTHR36833">
    <property type="entry name" value="SLR0610 PROTEIN-RELATED"/>
    <property type="match status" value="1"/>
</dbReference>
<reference evidence="2" key="1">
    <citation type="submission" date="2012-01" db="EMBL/GenBank/DDBJ databases">
        <title>The Genome Sequence of Treponema denticola H-22.</title>
        <authorList>
            <consortium name="The Broad Institute Genome Sequencing Platform"/>
            <person name="Earl A."/>
            <person name="Ward D."/>
            <person name="Feldgarden M."/>
            <person name="Gevers D."/>
            <person name="Blanton J.M."/>
            <person name="Fenno C.J."/>
            <person name="Baranova O.V."/>
            <person name="Mathney J."/>
            <person name="Dewhirst F.E."/>
            <person name="Izard J."/>
            <person name="Young S.K."/>
            <person name="Zeng Q."/>
            <person name="Gargeya S."/>
            <person name="Fitzgerald M."/>
            <person name="Haas B."/>
            <person name="Abouelleil A."/>
            <person name="Alvarado L."/>
            <person name="Arachchi H.M."/>
            <person name="Berlin A."/>
            <person name="Chapman S.B."/>
            <person name="Gearin G."/>
            <person name="Goldberg J."/>
            <person name="Griggs A."/>
            <person name="Gujja S."/>
            <person name="Hansen M."/>
            <person name="Heiman D."/>
            <person name="Howarth C."/>
            <person name="Larimer J."/>
            <person name="Lui A."/>
            <person name="MacDonald P.J.P."/>
            <person name="McCowen C."/>
            <person name="Montmayeur A."/>
            <person name="Murphy C."/>
            <person name="Neiman D."/>
            <person name="Pearson M."/>
            <person name="Priest M."/>
            <person name="Roberts A."/>
            <person name="Saif S."/>
            <person name="Shea T."/>
            <person name="Sisk P."/>
            <person name="Stolte C."/>
            <person name="Sykes S."/>
            <person name="Wortman J."/>
            <person name="Nusbaum C."/>
            <person name="Birren B."/>
        </authorList>
    </citation>
    <scope>NUCLEOTIDE SEQUENCE [LARGE SCALE GENOMIC DNA]</scope>
    <source>
        <strain evidence="2">H-22</strain>
    </source>
</reference>
<dbReference type="AlphaFoldDB" id="A0A0E2EHB3"/>
<dbReference type="RefSeq" id="WP_002684387.1">
    <property type="nucleotide sequence ID" value="NZ_CM001795.1"/>
</dbReference>
<dbReference type="HOGENOM" id="CLU_071040_0_1_12"/>
<organism evidence="2">
    <name type="scientific">Treponema denticola H-22</name>
    <dbReference type="NCBI Taxonomy" id="999432"/>
    <lineage>
        <taxon>Bacteria</taxon>
        <taxon>Pseudomonadati</taxon>
        <taxon>Spirochaetota</taxon>
        <taxon>Spirochaetia</taxon>
        <taxon>Spirochaetales</taxon>
        <taxon>Treponemataceae</taxon>
        <taxon>Treponema</taxon>
    </lineage>
</organism>
<feature type="transmembrane region" description="Helical" evidence="1">
    <location>
        <begin position="23"/>
        <end position="44"/>
    </location>
</feature>